<keyword evidence="1" id="KW-0732">Signal</keyword>
<dbReference type="Proteomes" id="UP000887159">
    <property type="component" value="Unassembled WGS sequence"/>
</dbReference>
<proteinExistence type="predicted"/>
<evidence type="ECO:0000313" key="3">
    <source>
        <dbReference type="Proteomes" id="UP000887159"/>
    </source>
</evidence>
<evidence type="ECO:0000256" key="1">
    <source>
        <dbReference type="SAM" id="SignalP"/>
    </source>
</evidence>
<dbReference type="AlphaFoldDB" id="A0A8X7BGY3"/>
<dbReference type="EMBL" id="BMAU01021390">
    <property type="protein sequence ID" value="GFY30124.1"/>
    <property type="molecule type" value="Genomic_DNA"/>
</dbReference>
<name>A0A8X7BGY3_TRICX</name>
<reference evidence="2" key="1">
    <citation type="submission" date="2020-08" db="EMBL/GenBank/DDBJ databases">
        <title>Multicomponent nature underlies the extraordinary mechanical properties of spider dragline silk.</title>
        <authorList>
            <person name="Kono N."/>
            <person name="Nakamura H."/>
            <person name="Mori M."/>
            <person name="Yoshida Y."/>
            <person name="Ohtoshi R."/>
            <person name="Malay A.D."/>
            <person name="Moran D.A.P."/>
            <person name="Tomita M."/>
            <person name="Numata K."/>
            <person name="Arakawa K."/>
        </authorList>
    </citation>
    <scope>NUCLEOTIDE SEQUENCE</scope>
</reference>
<protein>
    <recommendedName>
        <fullName evidence="4">Secreted protein</fullName>
    </recommendedName>
</protein>
<evidence type="ECO:0008006" key="4">
    <source>
        <dbReference type="Google" id="ProtNLM"/>
    </source>
</evidence>
<feature type="chain" id="PRO_5036467687" description="Secreted protein" evidence="1">
    <location>
        <begin position="23"/>
        <end position="101"/>
    </location>
</feature>
<evidence type="ECO:0000313" key="2">
    <source>
        <dbReference type="EMBL" id="GFY30124.1"/>
    </source>
</evidence>
<organism evidence="2 3">
    <name type="scientific">Trichonephila clavipes</name>
    <name type="common">Golden silk orbweaver</name>
    <name type="synonym">Nephila clavipes</name>
    <dbReference type="NCBI Taxonomy" id="2585209"/>
    <lineage>
        <taxon>Eukaryota</taxon>
        <taxon>Metazoa</taxon>
        <taxon>Ecdysozoa</taxon>
        <taxon>Arthropoda</taxon>
        <taxon>Chelicerata</taxon>
        <taxon>Arachnida</taxon>
        <taxon>Araneae</taxon>
        <taxon>Araneomorphae</taxon>
        <taxon>Entelegynae</taxon>
        <taxon>Araneoidea</taxon>
        <taxon>Nephilidae</taxon>
        <taxon>Trichonephila</taxon>
    </lineage>
</organism>
<keyword evidence="3" id="KW-1185">Reference proteome</keyword>
<feature type="signal peptide" evidence="1">
    <location>
        <begin position="1"/>
        <end position="22"/>
    </location>
</feature>
<sequence>MASRLIPASGFSFLLTAEFVRAAAPKAVPGCLLIWREQGTKSNQSNNVERYNCRGGGVMVWAEISLGRHTDLHVIQYIWDHCLERMGWTSLSPDRNLKELF</sequence>
<accession>A0A8X7BGY3</accession>
<gene>
    <name evidence="2" type="ORF">TNCV_4074371</name>
</gene>
<comment type="caution">
    <text evidence="2">The sequence shown here is derived from an EMBL/GenBank/DDBJ whole genome shotgun (WGS) entry which is preliminary data.</text>
</comment>